<organism evidence="1 2">
    <name type="scientific">Asaia krungthepensis NRIC 0535</name>
    <dbReference type="NCBI Taxonomy" id="1307925"/>
    <lineage>
        <taxon>Bacteria</taxon>
        <taxon>Pseudomonadati</taxon>
        <taxon>Pseudomonadota</taxon>
        <taxon>Alphaproteobacteria</taxon>
        <taxon>Acetobacterales</taxon>
        <taxon>Acetobacteraceae</taxon>
        <taxon>Asaia</taxon>
    </lineage>
</organism>
<dbReference type="Proteomes" id="UP001062776">
    <property type="component" value="Unassembled WGS sequence"/>
</dbReference>
<dbReference type="EMBL" id="BAPV01000005">
    <property type="protein sequence ID" value="GBQ86524.1"/>
    <property type="molecule type" value="Genomic_DNA"/>
</dbReference>
<accession>A0ABQ0Q129</accession>
<comment type="caution">
    <text evidence="1">The sequence shown here is derived from an EMBL/GenBank/DDBJ whole genome shotgun (WGS) entry which is preliminary data.</text>
</comment>
<gene>
    <name evidence="1" type="ORF">AA0535_1043</name>
</gene>
<evidence type="ECO:0000313" key="2">
    <source>
        <dbReference type="Proteomes" id="UP001062776"/>
    </source>
</evidence>
<reference evidence="1" key="1">
    <citation type="submission" date="2013-04" db="EMBL/GenBank/DDBJ databases">
        <title>The genome sequencing project of 58 acetic acid bacteria.</title>
        <authorList>
            <person name="Okamoto-Kainuma A."/>
            <person name="Ishikawa M."/>
            <person name="Umino S."/>
            <person name="Koizumi Y."/>
            <person name="Shiwa Y."/>
            <person name="Yoshikawa H."/>
            <person name="Matsutani M."/>
            <person name="Matsushita K."/>
        </authorList>
    </citation>
    <scope>NUCLEOTIDE SEQUENCE</scope>
    <source>
        <strain evidence="1">NRIC 0535</strain>
    </source>
</reference>
<name>A0ABQ0Q129_9PROT</name>
<protein>
    <submittedName>
        <fullName evidence="1">GAF domain-containing protein</fullName>
    </submittedName>
</protein>
<dbReference type="Gene3D" id="3.30.450.40">
    <property type="match status" value="1"/>
</dbReference>
<dbReference type="InterPro" id="IPR029016">
    <property type="entry name" value="GAF-like_dom_sf"/>
</dbReference>
<sequence>MGMSSLPDCLIRALSGSLDEGEEEATANAAGSNSGDHEVMKQDRLNEGFAALQGFLARRPGFRLFTILRYEPRNALIRRAWTSEAEAYPVGGTKPVPDSSWTQTLLIEGKPFLCSTAEDIRATFFDHEVIARLGCASALNLPVSADGVVIGSLNLLHEAHHYDGVDTTEYHALLQICAPALRRVPVHGDA</sequence>
<proteinExistence type="predicted"/>
<evidence type="ECO:0000313" key="1">
    <source>
        <dbReference type="EMBL" id="GBQ86524.1"/>
    </source>
</evidence>
<dbReference type="SUPFAM" id="SSF55781">
    <property type="entry name" value="GAF domain-like"/>
    <property type="match status" value="1"/>
</dbReference>
<keyword evidence="2" id="KW-1185">Reference proteome</keyword>